<gene>
    <name evidence="2" type="ORF">KM1_123480</name>
</gene>
<accession>M7WXQ6</accession>
<evidence type="ECO:0000313" key="3">
    <source>
        <dbReference type="Proteomes" id="UP000030780"/>
    </source>
</evidence>
<dbReference type="AlphaFoldDB" id="M7WXQ6"/>
<protein>
    <submittedName>
        <fullName evidence="2">Uncharacterized protein</fullName>
    </submittedName>
</protein>
<organism evidence="2 3">
    <name type="scientific">Entamoeba histolytica HM-3:IMSS</name>
    <dbReference type="NCBI Taxonomy" id="885315"/>
    <lineage>
        <taxon>Eukaryota</taxon>
        <taxon>Amoebozoa</taxon>
        <taxon>Evosea</taxon>
        <taxon>Archamoebae</taxon>
        <taxon>Mastigamoebida</taxon>
        <taxon>Entamoebidae</taxon>
        <taxon>Entamoeba</taxon>
    </lineage>
</organism>
<sequence length="26" mass="2896">MSSRGQPLSNSISTIFDEEFPLTLEP</sequence>
<evidence type="ECO:0000313" key="2">
    <source>
        <dbReference type="EMBL" id="EMS16179.1"/>
    </source>
</evidence>
<dbReference type="VEuPathDB" id="AmoebaDB:KM1_123480"/>
<name>M7WXQ6_ENTHI</name>
<evidence type="ECO:0000256" key="1">
    <source>
        <dbReference type="SAM" id="MobiDB-lite"/>
    </source>
</evidence>
<proteinExistence type="predicted"/>
<reference evidence="2 3" key="1">
    <citation type="submission" date="2013-01" db="EMBL/GenBank/DDBJ databases">
        <authorList>
            <person name="Inman J."/>
            <person name="Zafar N."/>
            <person name="Lorenzi H."/>
            <person name="Caler E."/>
        </authorList>
    </citation>
    <scope>NUCLEOTIDE SEQUENCE [LARGE SCALE GENOMIC DNA]</scope>
    <source>
        <strain evidence="2 3">HM-3:IMSS</strain>
    </source>
</reference>
<dbReference type="Proteomes" id="UP000030780">
    <property type="component" value="Unassembled WGS sequence"/>
</dbReference>
<dbReference type="EMBL" id="KB637488">
    <property type="protein sequence ID" value="EMS16179.1"/>
    <property type="molecule type" value="Genomic_DNA"/>
</dbReference>
<feature type="compositionally biased region" description="Polar residues" evidence="1">
    <location>
        <begin position="1"/>
        <end position="14"/>
    </location>
</feature>
<feature type="non-terminal residue" evidence="2">
    <location>
        <position position="26"/>
    </location>
</feature>
<feature type="region of interest" description="Disordered" evidence="1">
    <location>
        <begin position="1"/>
        <end position="26"/>
    </location>
</feature>